<keyword evidence="4" id="KW-1185">Reference proteome</keyword>
<evidence type="ECO:0000313" key="2">
    <source>
        <dbReference type="EMBL" id="CAE8616088.1"/>
    </source>
</evidence>
<dbReference type="EMBL" id="CAJNNW010028680">
    <property type="protein sequence ID" value="CAE8697226.1"/>
    <property type="molecule type" value="Genomic_DNA"/>
</dbReference>
<feature type="compositionally biased region" description="Low complexity" evidence="1">
    <location>
        <begin position="126"/>
        <end position="135"/>
    </location>
</feature>
<name>A0A813FQN9_POLGL</name>
<feature type="region of interest" description="Disordered" evidence="1">
    <location>
        <begin position="106"/>
        <end position="136"/>
    </location>
</feature>
<evidence type="ECO:0000256" key="1">
    <source>
        <dbReference type="SAM" id="MobiDB-lite"/>
    </source>
</evidence>
<gene>
    <name evidence="2" type="ORF">PGLA1383_LOCUS33793</name>
    <name evidence="3" type="ORF">PGLA2088_LOCUS30193</name>
</gene>
<proteinExistence type="predicted"/>
<dbReference type="EMBL" id="CAJNNV010025790">
    <property type="protein sequence ID" value="CAE8616088.1"/>
    <property type="molecule type" value="Genomic_DNA"/>
</dbReference>
<evidence type="ECO:0000313" key="3">
    <source>
        <dbReference type="EMBL" id="CAE8697226.1"/>
    </source>
</evidence>
<dbReference type="Proteomes" id="UP000626109">
    <property type="component" value="Unassembled WGS sequence"/>
</dbReference>
<evidence type="ECO:0000313" key="4">
    <source>
        <dbReference type="Proteomes" id="UP000654075"/>
    </source>
</evidence>
<comment type="caution">
    <text evidence="2">The sequence shown here is derived from an EMBL/GenBank/DDBJ whole genome shotgun (WGS) entry which is preliminary data.</text>
</comment>
<organism evidence="2 4">
    <name type="scientific">Polarella glacialis</name>
    <name type="common">Dinoflagellate</name>
    <dbReference type="NCBI Taxonomy" id="89957"/>
    <lineage>
        <taxon>Eukaryota</taxon>
        <taxon>Sar</taxon>
        <taxon>Alveolata</taxon>
        <taxon>Dinophyceae</taxon>
        <taxon>Suessiales</taxon>
        <taxon>Suessiaceae</taxon>
        <taxon>Polarella</taxon>
    </lineage>
</organism>
<dbReference type="AlphaFoldDB" id="A0A813FQN9"/>
<accession>A0A813FQN9</accession>
<reference evidence="2" key="1">
    <citation type="submission" date="2021-02" db="EMBL/GenBank/DDBJ databases">
        <authorList>
            <person name="Dougan E. K."/>
            <person name="Rhodes N."/>
            <person name="Thang M."/>
            <person name="Chan C."/>
        </authorList>
    </citation>
    <scope>NUCLEOTIDE SEQUENCE</scope>
</reference>
<dbReference type="Proteomes" id="UP000654075">
    <property type="component" value="Unassembled WGS sequence"/>
</dbReference>
<protein>
    <submittedName>
        <fullName evidence="2">Uncharacterized protein</fullName>
    </submittedName>
</protein>
<sequence length="147" mass="15857">MSSSSLFAELCSCLVPEEYHWEVGAWGPCFLEHGATCSGVQVRARPVFCVRDGPPGSAGSRAVAADAHCTGAGSPPVAREQCTSCSRQVLAAAAVPVWLNHVTQITDHSSQQTPTKQQNKHKHQQNNKTSNSQQTAIWSMLRLQSSR</sequence>